<dbReference type="PANTHER" id="PTHR11422">
    <property type="entry name" value="T-CELL SURFACE GLYCOPROTEIN CD4"/>
    <property type="match status" value="1"/>
</dbReference>
<accession>A0ABD2H0U6</accession>
<name>A0ABD2H0U6_PAGBO</name>
<dbReference type="InterPro" id="IPR003598">
    <property type="entry name" value="Ig_sub2"/>
</dbReference>
<dbReference type="InterPro" id="IPR013783">
    <property type="entry name" value="Ig-like_fold"/>
</dbReference>
<dbReference type="SUPFAM" id="SSF48726">
    <property type="entry name" value="Immunoglobulin"/>
    <property type="match status" value="4"/>
</dbReference>
<dbReference type="AlphaFoldDB" id="A0ABD2H0U6"/>
<dbReference type="PANTHER" id="PTHR11422:SF12">
    <property type="entry name" value="MICROFIBRIL-ASSOCIATED GLYCOPROTEIN 3"/>
    <property type="match status" value="1"/>
</dbReference>
<evidence type="ECO:0000256" key="3">
    <source>
        <dbReference type="SAM" id="Phobius"/>
    </source>
</evidence>
<feature type="domain" description="Ig-like" evidence="5">
    <location>
        <begin position="329"/>
        <end position="384"/>
    </location>
</feature>
<dbReference type="Gene3D" id="2.60.40.10">
    <property type="entry name" value="Immunoglobulins"/>
    <property type="match status" value="3"/>
</dbReference>
<evidence type="ECO:0000256" key="1">
    <source>
        <dbReference type="ARBA" id="ARBA00023319"/>
    </source>
</evidence>
<proteinExistence type="predicted"/>
<dbReference type="InterPro" id="IPR003599">
    <property type="entry name" value="Ig_sub"/>
</dbReference>
<keyword evidence="4" id="KW-0732">Signal</keyword>
<organism evidence="6 7">
    <name type="scientific">Pagothenia borchgrevinki</name>
    <name type="common">Bald rockcod</name>
    <name type="synonym">Trematomus borchgrevinki</name>
    <dbReference type="NCBI Taxonomy" id="8213"/>
    <lineage>
        <taxon>Eukaryota</taxon>
        <taxon>Metazoa</taxon>
        <taxon>Chordata</taxon>
        <taxon>Craniata</taxon>
        <taxon>Vertebrata</taxon>
        <taxon>Euteleostomi</taxon>
        <taxon>Actinopterygii</taxon>
        <taxon>Neopterygii</taxon>
        <taxon>Teleostei</taxon>
        <taxon>Neoteleostei</taxon>
        <taxon>Acanthomorphata</taxon>
        <taxon>Eupercaria</taxon>
        <taxon>Perciformes</taxon>
        <taxon>Notothenioidei</taxon>
        <taxon>Nototheniidae</taxon>
        <taxon>Pagothenia</taxon>
    </lineage>
</organism>
<feature type="region of interest" description="Disordered" evidence="2">
    <location>
        <begin position="268"/>
        <end position="288"/>
    </location>
</feature>
<feature type="signal peptide" evidence="4">
    <location>
        <begin position="1"/>
        <end position="20"/>
    </location>
</feature>
<feature type="compositionally biased region" description="Low complexity" evidence="2">
    <location>
        <begin position="268"/>
        <end position="287"/>
    </location>
</feature>
<dbReference type="SMART" id="SM00409">
    <property type="entry name" value="IG"/>
    <property type="match status" value="4"/>
</dbReference>
<keyword evidence="3" id="KW-0472">Membrane</keyword>
<keyword evidence="1" id="KW-0393">Immunoglobulin domain</keyword>
<evidence type="ECO:0000259" key="5">
    <source>
        <dbReference type="PROSITE" id="PS50835"/>
    </source>
</evidence>
<protein>
    <recommendedName>
        <fullName evidence="5">Ig-like domain-containing protein</fullName>
    </recommendedName>
</protein>
<keyword evidence="3" id="KW-1133">Transmembrane helix</keyword>
<gene>
    <name evidence="6" type="ORF">OYC64_014276</name>
</gene>
<comment type="caution">
    <text evidence="6">The sequence shown here is derived from an EMBL/GenBank/DDBJ whole genome shotgun (WGS) entry which is preliminary data.</text>
</comment>
<dbReference type="EMBL" id="JBIYXZ010002073">
    <property type="protein sequence ID" value="KAL3059638.1"/>
    <property type="molecule type" value="Genomic_DNA"/>
</dbReference>
<evidence type="ECO:0000313" key="6">
    <source>
        <dbReference type="EMBL" id="KAL3059638.1"/>
    </source>
</evidence>
<dbReference type="Pfam" id="PF07686">
    <property type="entry name" value="V-set"/>
    <property type="match status" value="1"/>
</dbReference>
<feature type="domain" description="Ig-like" evidence="5">
    <location>
        <begin position="2"/>
        <end position="117"/>
    </location>
</feature>
<dbReference type="InterPro" id="IPR003006">
    <property type="entry name" value="Ig/MHC_CS"/>
</dbReference>
<dbReference type="SMART" id="SM00408">
    <property type="entry name" value="IGc2"/>
    <property type="match status" value="3"/>
</dbReference>
<dbReference type="PROSITE" id="PS00290">
    <property type="entry name" value="IG_MHC"/>
    <property type="match status" value="1"/>
</dbReference>
<keyword evidence="7" id="KW-1185">Reference proteome</keyword>
<reference evidence="6 7" key="2">
    <citation type="journal article" date="2024" name="G3 (Bethesda)">
        <title>The genome of the cryopelagic Antarctic bald notothen, Trematomus borchgrevinki.</title>
        <authorList>
            <person name="Rayamajhi N."/>
            <person name="Rivera-Colon A.G."/>
            <person name="Minhas B.F."/>
            <person name="Cheng C.C."/>
            <person name="Catchen J.M."/>
        </authorList>
    </citation>
    <scope>NUCLEOTIDE SEQUENCE [LARGE SCALE GENOMIC DNA]</scope>
    <source>
        <strain evidence="6">AGRC-2024</strain>
    </source>
</reference>
<dbReference type="PROSITE" id="PS50835">
    <property type="entry name" value="IG_LIKE"/>
    <property type="match status" value="4"/>
</dbReference>
<dbReference type="InterPro" id="IPR013106">
    <property type="entry name" value="Ig_V-set"/>
</dbReference>
<feature type="transmembrane region" description="Helical" evidence="3">
    <location>
        <begin position="419"/>
        <end position="439"/>
    </location>
</feature>
<dbReference type="InterPro" id="IPR036179">
    <property type="entry name" value="Ig-like_dom_sf"/>
</dbReference>
<evidence type="ECO:0000256" key="4">
    <source>
        <dbReference type="SAM" id="SignalP"/>
    </source>
</evidence>
<evidence type="ECO:0000313" key="7">
    <source>
        <dbReference type="Proteomes" id="UP001619887"/>
    </source>
</evidence>
<feature type="domain" description="Ig-like" evidence="5">
    <location>
        <begin position="141"/>
        <end position="211"/>
    </location>
</feature>
<evidence type="ECO:0000256" key="2">
    <source>
        <dbReference type="SAM" id="MobiDB-lite"/>
    </source>
</evidence>
<reference evidence="6 7" key="1">
    <citation type="journal article" date="2022" name="G3 (Bethesda)">
        <title>Evaluating Illumina-, Nanopore-, and PacBio-based genome assembly strategies with the bald notothen, Trematomus borchgrevinki.</title>
        <authorList>
            <person name="Rayamajhi N."/>
            <person name="Cheng C.C."/>
            <person name="Catchen J.M."/>
        </authorList>
    </citation>
    <scope>NUCLEOTIDE SEQUENCE [LARGE SCALE GENOMIC DNA]</scope>
    <source>
        <strain evidence="6">AGRC-2024</strain>
    </source>
</reference>
<dbReference type="Proteomes" id="UP001619887">
    <property type="component" value="Unassembled WGS sequence"/>
</dbReference>
<sequence length="475" mass="52309">MPLEYFLFGLITFLLTGVECEETEVFVEAGSQAVLPCKGSPSSRVIPEIIWTKANKGTVWRKDRSGLQYWGSSWTSKGVRRVQCPHSRFERKDFSLQINNVRTEDGGEYSCRVMHGNLITDRLIMLRVIKVSLSSPMPLWGSDASISCDVTPWPRGASLQWTLNDRTFDPQSGSDSDQRVVREKATVRLTGIWTCVVGFGGREGRASATLNVKGIIQPSTDGTKLYAAVGSAVSLPCVFSSGLTPSDPVWEKLKPGFIFKPSPGRLPASFSPSSSSSQPLSDKSASLTEVEVGDEGRYRCSGTLDGQQLTRNMQLVVAKIISSPPSKTSVTLTCDLTDSSEVTDYEWVQLISDLNGSQSVQSVQKGISLSINTMSEENQGEWACLFYGKHGILGNVTYHIHTMSALSGHTSPGSSQNTAAVVGLSFLLLVLLLILAQMYKNHQRRKRIFQFPALETIVHTNSNEREERERNQEKK</sequence>
<dbReference type="InterPro" id="IPR007110">
    <property type="entry name" value="Ig-like_dom"/>
</dbReference>
<feature type="domain" description="Ig-like" evidence="5">
    <location>
        <begin position="218"/>
        <end position="310"/>
    </location>
</feature>
<feature type="chain" id="PRO_5044878562" description="Ig-like domain-containing protein" evidence="4">
    <location>
        <begin position="21"/>
        <end position="475"/>
    </location>
</feature>
<keyword evidence="3" id="KW-0812">Transmembrane</keyword>